<evidence type="ECO:0000256" key="2">
    <source>
        <dbReference type="SAM" id="Phobius"/>
    </source>
</evidence>
<keyword evidence="2" id="KW-0812">Transmembrane</keyword>
<feature type="transmembrane region" description="Helical" evidence="2">
    <location>
        <begin position="271"/>
        <end position="292"/>
    </location>
</feature>
<dbReference type="AlphaFoldDB" id="D2PBY7"/>
<feature type="transmembrane region" description="Helical" evidence="2">
    <location>
        <begin position="425"/>
        <end position="448"/>
    </location>
</feature>
<dbReference type="HOGENOM" id="CLU_578240_0_0_2"/>
<evidence type="ECO:0000313" key="4">
    <source>
        <dbReference type="Proteomes" id="UP000001404"/>
    </source>
</evidence>
<feature type="transmembrane region" description="Helical" evidence="2">
    <location>
        <begin position="60"/>
        <end position="90"/>
    </location>
</feature>
<feature type="transmembrane region" description="Helical" evidence="2">
    <location>
        <begin position="37"/>
        <end position="53"/>
    </location>
</feature>
<feature type="compositionally biased region" description="Low complexity" evidence="1">
    <location>
        <begin position="493"/>
        <end position="510"/>
    </location>
</feature>
<evidence type="ECO:0000313" key="3">
    <source>
        <dbReference type="EMBL" id="ADB87207.1"/>
    </source>
</evidence>
<dbReference type="RefSeq" id="WP_012952878.1">
    <property type="nucleotide sequence ID" value="NC_013769.1"/>
</dbReference>
<keyword evidence="2" id="KW-1133">Transmembrane helix</keyword>
<gene>
    <name evidence="3" type="ordered locus">LD85_1540</name>
</gene>
<feature type="transmembrane region" description="Helical" evidence="2">
    <location>
        <begin position="110"/>
        <end position="133"/>
    </location>
</feature>
<sequence>MAKRKAAYILLLIIALPSLALPVTAAANPIQNFANDLLLVVPPVLFILSLIALRKADYEYAFTLLLAAIIVTVALGAFQGNVISFAILFYNLNVTILGPSSTTVDNHVSYSVVIGTLPAGWNVNSVNYVWLVYYNSSILVYNSSSGYVNGNYISGVSSSQNSLTFTPTQVGMYLVSYSIVYTATAPGGYPAIATGGSGVSLQVNPPPSPLSWISGAIVSAITGFLAATLGAVQSAFSFIGQFVFGVLSYALTVPVFSGYLGNVIGNIYNELLQISLSLSLLFLGGSVAYNAIRGYYEDLIDIASDLFYKIGVWLFFTFGGLEIYNYIATFINDLIYEIINPYLPLLSTEFGNGLGAWIGLAAASNLIPFGFGRSFGNLIADLINGLIFFSMLVIIRYFLIGAIVALIPLLATLWLFEWTRGVANALIDVLIGLILAGLVNTIILTLVVASDIALLFILLPLIADLGTLISLITALFTIRPHERLHFSPRKSKSSGTVTSSQTTPTPQTPTIKEEEKKVVEEKIYYM</sequence>
<dbReference type="KEGG" id="sii:LD85_1540"/>
<feature type="transmembrane region" description="Helical" evidence="2">
    <location>
        <begin position="312"/>
        <end position="331"/>
    </location>
</feature>
<feature type="transmembrane region" description="Helical" evidence="2">
    <location>
        <begin position="238"/>
        <end position="259"/>
    </location>
</feature>
<name>D2PBY7_SACI9</name>
<evidence type="ECO:0000256" key="1">
    <source>
        <dbReference type="SAM" id="MobiDB-lite"/>
    </source>
</evidence>
<feature type="transmembrane region" description="Helical" evidence="2">
    <location>
        <begin position="343"/>
        <end position="367"/>
    </location>
</feature>
<proteinExistence type="predicted"/>
<protein>
    <submittedName>
        <fullName evidence="3">Conserved conjugative plasmid membrane protein</fullName>
    </submittedName>
</protein>
<feature type="region of interest" description="Disordered" evidence="1">
    <location>
        <begin position="487"/>
        <end position="513"/>
    </location>
</feature>
<reference evidence="4" key="1">
    <citation type="journal article" date="2009" name="Proc. Natl. Acad. Sci. U.S.A.">
        <title>Biogeography of the Sulfolobus islandicus pan-genome.</title>
        <authorList>
            <person name="Reno M.L."/>
            <person name="Held N.L."/>
            <person name="Fields C.J."/>
            <person name="Burke P.V."/>
            <person name="Whitaker R.J."/>
        </authorList>
    </citation>
    <scope>NUCLEOTIDE SEQUENCE [LARGE SCALE GENOMIC DNA]</scope>
    <source>
        <strain evidence="4">L.D.8.5 / Lassen #2</strain>
    </source>
</reference>
<dbReference type="EMBL" id="CP001731">
    <property type="protein sequence ID" value="ADB87207.1"/>
    <property type="molecule type" value="Genomic_DNA"/>
</dbReference>
<keyword evidence="2" id="KW-0472">Membrane</keyword>
<feature type="transmembrane region" description="Helical" evidence="2">
    <location>
        <begin position="387"/>
        <end position="416"/>
    </location>
</feature>
<feature type="transmembrane region" description="Helical" evidence="2">
    <location>
        <begin position="210"/>
        <end position="232"/>
    </location>
</feature>
<organism evidence="3 4">
    <name type="scientific">Saccharolobus islandicus (strain L.D.8.5 / Lassen #2)</name>
    <name type="common">Sulfolobus islandicus</name>
    <dbReference type="NCBI Taxonomy" id="425944"/>
    <lineage>
        <taxon>Archaea</taxon>
        <taxon>Thermoproteota</taxon>
        <taxon>Thermoprotei</taxon>
        <taxon>Sulfolobales</taxon>
        <taxon>Sulfolobaceae</taxon>
        <taxon>Saccharolobus</taxon>
    </lineage>
</organism>
<dbReference type="Proteomes" id="UP000001404">
    <property type="component" value="Chromosome"/>
</dbReference>
<accession>D2PBY7</accession>
<feature type="transmembrane region" description="Helical" evidence="2">
    <location>
        <begin position="454"/>
        <end position="478"/>
    </location>
</feature>